<keyword evidence="6" id="KW-1185">Reference proteome</keyword>
<dbReference type="EMBL" id="SDMP01000012">
    <property type="protein sequence ID" value="RYR27046.1"/>
    <property type="molecule type" value="Genomic_DNA"/>
</dbReference>
<proteinExistence type="inferred from homology"/>
<evidence type="ECO:0000256" key="2">
    <source>
        <dbReference type="ARBA" id="ARBA00011738"/>
    </source>
</evidence>
<dbReference type="Pfam" id="PF03018">
    <property type="entry name" value="Dirigent"/>
    <property type="match status" value="1"/>
</dbReference>
<comment type="similarity">
    <text evidence="1 4">Belongs to the plant dirigent protein family.</text>
</comment>
<reference evidence="5 6" key="1">
    <citation type="submission" date="2019-01" db="EMBL/GenBank/DDBJ databases">
        <title>Sequencing of cultivated peanut Arachis hypogaea provides insights into genome evolution and oil improvement.</title>
        <authorList>
            <person name="Chen X."/>
        </authorList>
    </citation>
    <scope>NUCLEOTIDE SEQUENCE [LARGE SCALE GENOMIC DNA]</scope>
    <source>
        <strain evidence="6">cv. Fuhuasheng</strain>
        <tissue evidence="5">Leaves</tissue>
    </source>
</reference>
<keyword evidence="4" id="KW-0052">Apoplast</keyword>
<dbReference type="PANTHER" id="PTHR21495">
    <property type="entry name" value="NUCLEOPORIN-RELATED"/>
    <property type="match status" value="1"/>
</dbReference>
<evidence type="ECO:0000313" key="5">
    <source>
        <dbReference type="EMBL" id="RYR27046.1"/>
    </source>
</evidence>
<comment type="subcellular location">
    <subcellularLocation>
        <location evidence="4">Secreted</location>
        <location evidence="4">Extracellular space</location>
        <location evidence="4">Apoplast</location>
    </subcellularLocation>
</comment>
<comment type="function">
    <text evidence="4">Dirigent proteins impart stereoselectivity on the phenoxy radical-coupling reaction, yielding optically active lignans from two molecules of coniferyl alcohol in the biosynthesis of lignans, flavonolignans, and alkaloids and thus plays a central role in plant secondary metabolism.</text>
</comment>
<dbReference type="STRING" id="3818.A0A445AKS2"/>
<accession>A0A445AKS2</accession>
<evidence type="ECO:0000313" key="6">
    <source>
        <dbReference type="Proteomes" id="UP000289738"/>
    </source>
</evidence>
<evidence type="ECO:0000256" key="4">
    <source>
        <dbReference type="RuleBase" id="RU363099"/>
    </source>
</evidence>
<comment type="caution">
    <text evidence="5">The sequence shown here is derived from an EMBL/GenBank/DDBJ whole genome shotgun (WGS) entry which is preliminary data.</text>
</comment>
<evidence type="ECO:0000256" key="1">
    <source>
        <dbReference type="ARBA" id="ARBA00010746"/>
    </source>
</evidence>
<organism evidence="5 6">
    <name type="scientific">Arachis hypogaea</name>
    <name type="common">Peanut</name>
    <dbReference type="NCBI Taxonomy" id="3818"/>
    <lineage>
        <taxon>Eukaryota</taxon>
        <taxon>Viridiplantae</taxon>
        <taxon>Streptophyta</taxon>
        <taxon>Embryophyta</taxon>
        <taxon>Tracheophyta</taxon>
        <taxon>Spermatophyta</taxon>
        <taxon>Magnoliopsida</taxon>
        <taxon>eudicotyledons</taxon>
        <taxon>Gunneridae</taxon>
        <taxon>Pentapetalae</taxon>
        <taxon>rosids</taxon>
        <taxon>fabids</taxon>
        <taxon>Fabales</taxon>
        <taxon>Fabaceae</taxon>
        <taxon>Papilionoideae</taxon>
        <taxon>50 kb inversion clade</taxon>
        <taxon>dalbergioids sensu lato</taxon>
        <taxon>Dalbergieae</taxon>
        <taxon>Pterocarpus clade</taxon>
        <taxon>Arachis</taxon>
    </lineage>
</organism>
<dbReference type="GO" id="GO:0048046">
    <property type="term" value="C:apoplast"/>
    <property type="evidence" value="ECO:0007669"/>
    <property type="project" value="UniProtKB-SubCell"/>
</dbReference>
<dbReference type="Gene3D" id="2.40.480.10">
    <property type="entry name" value="Allene oxide cyclase-like"/>
    <property type="match status" value="1"/>
</dbReference>
<sequence>MQEEKWRMAAAQELNGLNGVATAATLADLDSREGEGEATLFGNSIEPKSLNLHKEQILSHFRFYWQEKFSEPNATSMEIVSPVPKYNTTSKFGSIRAIDIALTIGPNVSSKVVGRAQGVYVSASETEIDLLMIENIVFYEGRYNGSSITTMGRNPIFSKVVRELDVVGGSGHFRFAKGYAELRTISSDPKTLDTAVQYDVYVYHY</sequence>
<dbReference type="GO" id="GO:0009699">
    <property type="term" value="P:phenylpropanoid biosynthetic process"/>
    <property type="evidence" value="ECO:0007669"/>
    <property type="project" value="UniProtKB-ARBA"/>
</dbReference>
<gene>
    <name evidence="5" type="ORF">Ahy_B02g061372</name>
</gene>
<evidence type="ECO:0000256" key="3">
    <source>
        <dbReference type="ARBA" id="ARBA00022525"/>
    </source>
</evidence>
<comment type="subunit">
    <text evidence="2 4">Homodimer.</text>
</comment>
<protein>
    <recommendedName>
        <fullName evidence="4">Dirigent protein</fullName>
    </recommendedName>
</protein>
<dbReference type="InterPro" id="IPR004265">
    <property type="entry name" value="Dirigent"/>
</dbReference>
<dbReference type="Proteomes" id="UP000289738">
    <property type="component" value="Chromosome B02"/>
</dbReference>
<keyword evidence="3 4" id="KW-0964">Secreted</keyword>
<dbReference type="AlphaFoldDB" id="A0A445AKS2"/>
<dbReference type="InterPro" id="IPR044859">
    <property type="entry name" value="Allene_oxi_cyc_Dirigent"/>
</dbReference>
<name>A0A445AKS2_ARAHY</name>